<dbReference type="SUPFAM" id="SSF55785">
    <property type="entry name" value="PYP-like sensor domain (PAS domain)"/>
    <property type="match status" value="3"/>
</dbReference>
<name>A0A1I0H8Q3_9BACT</name>
<dbReference type="STRING" id="82805.SAMN04487998_2815"/>
<keyword evidence="3" id="KW-0597">Phosphoprotein</keyword>
<dbReference type="PANTHER" id="PTHR43304">
    <property type="entry name" value="PHYTOCHROME-LIKE PROTEIN CPH1"/>
    <property type="match status" value="1"/>
</dbReference>
<dbReference type="SUPFAM" id="SSF55874">
    <property type="entry name" value="ATPase domain of HSP90 chaperone/DNA topoisomerase II/histidine kinase"/>
    <property type="match status" value="1"/>
</dbReference>
<dbReference type="InterPro" id="IPR005467">
    <property type="entry name" value="His_kinase_dom"/>
</dbReference>
<keyword evidence="4" id="KW-0808">Transferase</keyword>
<dbReference type="InterPro" id="IPR035965">
    <property type="entry name" value="PAS-like_dom_sf"/>
</dbReference>
<dbReference type="Pfam" id="PF02518">
    <property type="entry name" value="HATPase_c"/>
    <property type="match status" value="1"/>
</dbReference>
<dbReference type="PRINTS" id="PR00344">
    <property type="entry name" value="BCTRLSENSOR"/>
</dbReference>
<evidence type="ECO:0000256" key="3">
    <source>
        <dbReference type="ARBA" id="ARBA00022553"/>
    </source>
</evidence>
<evidence type="ECO:0000256" key="5">
    <source>
        <dbReference type="ARBA" id="ARBA00022777"/>
    </source>
</evidence>
<dbReference type="EC" id="2.7.13.3" evidence="2"/>
<dbReference type="Gene3D" id="1.10.287.130">
    <property type="match status" value="1"/>
</dbReference>
<dbReference type="PANTHER" id="PTHR43304:SF1">
    <property type="entry name" value="PAC DOMAIN-CONTAINING PROTEIN"/>
    <property type="match status" value="1"/>
</dbReference>
<evidence type="ECO:0000313" key="9">
    <source>
        <dbReference type="EMBL" id="SET80143.1"/>
    </source>
</evidence>
<keyword evidence="5 9" id="KW-0418">Kinase</keyword>
<dbReference type="SMART" id="SM00091">
    <property type="entry name" value="PAS"/>
    <property type="match status" value="4"/>
</dbReference>
<dbReference type="Pfam" id="PF08448">
    <property type="entry name" value="PAS_4"/>
    <property type="match status" value="3"/>
</dbReference>
<feature type="domain" description="Histidine kinase" evidence="7">
    <location>
        <begin position="659"/>
        <end position="877"/>
    </location>
</feature>
<evidence type="ECO:0000256" key="2">
    <source>
        <dbReference type="ARBA" id="ARBA00012438"/>
    </source>
</evidence>
<dbReference type="InterPro" id="IPR036097">
    <property type="entry name" value="HisK_dim/P_sf"/>
</dbReference>
<dbReference type="InterPro" id="IPR000014">
    <property type="entry name" value="PAS"/>
</dbReference>
<proteinExistence type="predicted"/>
<dbReference type="Proteomes" id="UP000198697">
    <property type="component" value="Unassembled WGS sequence"/>
</dbReference>
<dbReference type="CDD" id="cd00082">
    <property type="entry name" value="HisKA"/>
    <property type="match status" value="1"/>
</dbReference>
<keyword evidence="10" id="KW-1185">Reference proteome</keyword>
<evidence type="ECO:0000259" key="8">
    <source>
        <dbReference type="PROSITE" id="PS50113"/>
    </source>
</evidence>
<evidence type="ECO:0000256" key="4">
    <source>
        <dbReference type="ARBA" id="ARBA00022679"/>
    </source>
</evidence>
<organism evidence="9 10">
    <name type="scientific">Hymenobacter actinosclerus</name>
    <dbReference type="NCBI Taxonomy" id="82805"/>
    <lineage>
        <taxon>Bacteria</taxon>
        <taxon>Pseudomonadati</taxon>
        <taxon>Bacteroidota</taxon>
        <taxon>Cytophagia</taxon>
        <taxon>Cytophagales</taxon>
        <taxon>Hymenobacteraceae</taxon>
        <taxon>Hymenobacter</taxon>
    </lineage>
</organism>
<protein>
    <recommendedName>
        <fullName evidence="2">histidine kinase</fullName>
        <ecNumber evidence="2">2.7.13.3</ecNumber>
    </recommendedName>
</protein>
<dbReference type="EMBL" id="FOHS01000003">
    <property type="protein sequence ID" value="SET80143.1"/>
    <property type="molecule type" value="Genomic_DNA"/>
</dbReference>
<dbReference type="SUPFAM" id="SSF47384">
    <property type="entry name" value="Homodimeric domain of signal transducing histidine kinase"/>
    <property type="match status" value="1"/>
</dbReference>
<dbReference type="InterPro" id="IPR036890">
    <property type="entry name" value="HATPase_C_sf"/>
</dbReference>
<comment type="catalytic activity">
    <reaction evidence="1">
        <text>ATP + protein L-histidine = ADP + protein N-phospho-L-histidine.</text>
        <dbReference type="EC" id="2.7.13.3"/>
    </reaction>
</comment>
<sequence>MPNQMRPKLPADAPPADELLNTLLEVSQTGLMLLRPVFNSEDVIVDFLLEYLNPAAQRLLGQPECPTLSLLGLYPHAGSSTGVFTFYRNAFESGTSQQEHFNYQYDGIDGYFRVVARARGPLLVVSIADDNDTPRTAMQEALRQSQLAEQQARAVAETERNLLQALLTQAPVAICLFQGDECRIASANDQMSNIWSSTVAQVLGRPLLEAVPELEGQGFDDQIREVARTRQPFVGREVPALLRQPDGRMETYYFNFVFQPLYGPGGATDMLGVVDIAVDVTEQVLARRQVQELNEELAAINEELRAGNDEFQLANTQLLMAQQQLRQLNEELEGRVERRTGEVQQALAEAEHQRGQARLQQELLSQILGQVPAIIVTFSGPEHRFTFFNEHFRALAGERATLGGVAAEQLSEMESQGLLPLLEGVYASGRPLLTRETPVELEYEPGRLRYFDITAQPLFDARQQVRGVQVFAMEVTERVLARRERETRQRELQAIFEQVPVPIAITRGPELLVESANHAISELWGRPATQLLGRPYFEGVPDAAGQGLEEILAGVMQTGGTAFINERPVQFDRTHTGQPALGYFNFAFQALRDETGTVSGLVAIGTEVTDQVLARQQVQELNNQLAAINEEMRATNQQLADTNHRLSRTNADLDTFVYSASHDLKSPITNVEGLLLALREHLPAQAYEHQPVPQLLAMMDDAVRRFQQTLVHLTDVSRLQQTTADQLPEAVDLPALVEAVRLDIAPELAASGATLDVELQGCPTVKFSAKNLRSVVYNLLSNAIKYRTPERPPHVRLHCRHVGRHVVLEVHDNGLGLSETQRRDLFQLFRRLHNHVPGSGVGLYMVKKIVENAGGRIEVSSEPGVGTTFTVFLPATE</sequence>
<dbReference type="Gene3D" id="3.30.565.10">
    <property type="entry name" value="Histidine kinase-like ATPase, C-terminal domain"/>
    <property type="match status" value="1"/>
</dbReference>
<evidence type="ECO:0000256" key="6">
    <source>
        <dbReference type="SAM" id="Coils"/>
    </source>
</evidence>
<evidence type="ECO:0000313" key="10">
    <source>
        <dbReference type="Proteomes" id="UP000198697"/>
    </source>
</evidence>
<dbReference type="Gene3D" id="3.30.450.20">
    <property type="entry name" value="PAS domain"/>
    <property type="match status" value="3"/>
</dbReference>
<feature type="coiled-coil region" evidence="6">
    <location>
        <begin position="611"/>
        <end position="649"/>
    </location>
</feature>
<feature type="domain" description="PAC" evidence="8">
    <location>
        <begin position="435"/>
        <end position="487"/>
    </location>
</feature>
<dbReference type="GO" id="GO:0000155">
    <property type="term" value="F:phosphorelay sensor kinase activity"/>
    <property type="evidence" value="ECO:0007669"/>
    <property type="project" value="InterPro"/>
</dbReference>
<feature type="domain" description="PAC" evidence="8">
    <location>
        <begin position="565"/>
        <end position="620"/>
    </location>
</feature>
<gene>
    <name evidence="9" type="ORF">SAMN04487998_2815</name>
</gene>
<feature type="coiled-coil region" evidence="6">
    <location>
        <begin position="283"/>
        <end position="349"/>
    </location>
</feature>
<dbReference type="PROSITE" id="PS50109">
    <property type="entry name" value="HIS_KIN"/>
    <property type="match status" value="1"/>
</dbReference>
<dbReference type="PROSITE" id="PS50113">
    <property type="entry name" value="PAC"/>
    <property type="match status" value="2"/>
</dbReference>
<dbReference type="OrthoDB" id="9766459at2"/>
<dbReference type="AlphaFoldDB" id="A0A1I0H8Q3"/>
<dbReference type="InterPro" id="IPR000700">
    <property type="entry name" value="PAS-assoc_C"/>
</dbReference>
<dbReference type="SMART" id="SM00387">
    <property type="entry name" value="HATPase_c"/>
    <property type="match status" value="1"/>
</dbReference>
<dbReference type="InterPro" id="IPR052162">
    <property type="entry name" value="Sensor_kinase/Photoreceptor"/>
</dbReference>
<accession>A0A1I0H8Q3</accession>
<dbReference type="InterPro" id="IPR013656">
    <property type="entry name" value="PAS_4"/>
</dbReference>
<keyword evidence="6" id="KW-0175">Coiled coil</keyword>
<evidence type="ECO:0000256" key="1">
    <source>
        <dbReference type="ARBA" id="ARBA00000085"/>
    </source>
</evidence>
<dbReference type="InterPro" id="IPR004358">
    <property type="entry name" value="Sig_transdc_His_kin-like_C"/>
</dbReference>
<dbReference type="InterPro" id="IPR003594">
    <property type="entry name" value="HATPase_dom"/>
</dbReference>
<reference evidence="10" key="1">
    <citation type="submission" date="2016-10" db="EMBL/GenBank/DDBJ databases">
        <authorList>
            <person name="Varghese N."/>
            <person name="Submissions S."/>
        </authorList>
    </citation>
    <scope>NUCLEOTIDE SEQUENCE [LARGE SCALE GENOMIC DNA]</scope>
    <source>
        <strain evidence="10">DSM 15310</strain>
    </source>
</reference>
<dbReference type="InterPro" id="IPR003661">
    <property type="entry name" value="HisK_dim/P_dom"/>
</dbReference>
<evidence type="ECO:0000259" key="7">
    <source>
        <dbReference type="PROSITE" id="PS50109"/>
    </source>
</evidence>